<evidence type="ECO:0000313" key="3">
    <source>
        <dbReference type="Proteomes" id="UP000314294"/>
    </source>
</evidence>
<reference evidence="2 3" key="1">
    <citation type="submission" date="2019-03" db="EMBL/GenBank/DDBJ databases">
        <title>First draft genome of Liparis tanakae, snailfish: a comprehensive survey of snailfish specific genes.</title>
        <authorList>
            <person name="Kim W."/>
            <person name="Song I."/>
            <person name="Jeong J.-H."/>
            <person name="Kim D."/>
            <person name="Kim S."/>
            <person name="Ryu S."/>
            <person name="Song J.Y."/>
            <person name="Lee S.K."/>
        </authorList>
    </citation>
    <scope>NUCLEOTIDE SEQUENCE [LARGE SCALE GENOMIC DNA]</scope>
    <source>
        <tissue evidence="2">Muscle</tissue>
    </source>
</reference>
<gene>
    <name evidence="2" type="ORF">EYF80_057853</name>
</gene>
<protein>
    <submittedName>
        <fullName evidence="2">Uncharacterized protein</fullName>
    </submittedName>
</protein>
<sequence>MVSLWTDRSILSDATLPKYEDLFLAMPPVMKGDPPSGVTPRGVLLGAPRVPRLGVPFCFFTGVTLPSSATRGGSASGASRETCTWTQSQDRHSHGQAPPPHGQAPPPHGQAPPPARYLLLRGGAALPVLDAGVAARGFGRRLALRLHDDVIGQLVLRLRIPLRREQPREGDRDQDHRDHRVHRVHRDHRGASFMVSHITTSGAILRDAMLNIMRGTLHHIPTHDEEERRAAEALVIKYEHQLRDGLIEHHQDGLYFE</sequence>
<comment type="caution">
    <text evidence="2">The sequence shown here is derived from an EMBL/GenBank/DDBJ whole genome shotgun (WGS) entry which is preliminary data.</text>
</comment>
<evidence type="ECO:0000256" key="1">
    <source>
        <dbReference type="SAM" id="MobiDB-lite"/>
    </source>
</evidence>
<dbReference type="AlphaFoldDB" id="A0A4Z2ESU1"/>
<proteinExistence type="predicted"/>
<feature type="compositionally biased region" description="Low complexity" evidence="1">
    <location>
        <begin position="68"/>
        <end position="80"/>
    </location>
</feature>
<evidence type="ECO:0000313" key="2">
    <source>
        <dbReference type="EMBL" id="TNN31987.1"/>
    </source>
</evidence>
<name>A0A4Z2ESU1_9TELE</name>
<feature type="region of interest" description="Disordered" evidence="1">
    <location>
        <begin position="68"/>
        <end position="116"/>
    </location>
</feature>
<organism evidence="2 3">
    <name type="scientific">Liparis tanakae</name>
    <name type="common">Tanaka's snailfish</name>
    <dbReference type="NCBI Taxonomy" id="230148"/>
    <lineage>
        <taxon>Eukaryota</taxon>
        <taxon>Metazoa</taxon>
        <taxon>Chordata</taxon>
        <taxon>Craniata</taxon>
        <taxon>Vertebrata</taxon>
        <taxon>Euteleostomi</taxon>
        <taxon>Actinopterygii</taxon>
        <taxon>Neopterygii</taxon>
        <taxon>Teleostei</taxon>
        <taxon>Neoteleostei</taxon>
        <taxon>Acanthomorphata</taxon>
        <taxon>Eupercaria</taxon>
        <taxon>Perciformes</taxon>
        <taxon>Cottioidei</taxon>
        <taxon>Cottales</taxon>
        <taxon>Liparidae</taxon>
        <taxon>Liparis</taxon>
    </lineage>
</organism>
<dbReference type="Proteomes" id="UP000314294">
    <property type="component" value="Unassembled WGS sequence"/>
</dbReference>
<dbReference type="EMBL" id="SRLO01003003">
    <property type="protein sequence ID" value="TNN31987.1"/>
    <property type="molecule type" value="Genomic_DNA"/>
</dbReference>
<keyword evidence="3" id="KW-1185">Reference proteome</keyword>
<accession>A0A4Z2ESU1</accession>
<feature type="compositionally biased region" description="Pro residues" evidence="1">
    <location>
        <begin position="97"/>
        <end position="115"/>
    </location>
</feature>